<accession>A0AC60PHS8</accession>
<name>A0AC60PHS8_IXOPE</name>
<gene>
    <name evidence="1" type="ORF">HPB47_003660</name>
</gene>
<dbReference type="EMBL" id="JABSTQ010010539">
    <property type="protein sequence ID" value="KAG0420129.1"/>
    <property type="molecule type" value="Genomic_DNA"/>
</dbReference>
<keyword evidence="2" id="KW-1185">Reference proteome</keyword>
<protein>
    <submittedName>
        <fullName evidence="1">Uncharacterized protein</fullName>
    </submittedName>
</protein>
<sequence>TLFQKQEPLLHILHAELLSLVQRILSRCLRSAAYVDKSAEELKKRDVQDSTL</sequence>
<dbReference type="Proteomes" id="UP000805193">
    <property type="component" value="Unassembled WGS sequence"/>
</dbReference>
<evidence type="ECO:0000313" key="1">
    <source>
        <dbReference type="EMBL" id="KAG0420129.1"/>
    </source>
</evidence>
<feature type="non-terminal residue" evidence="1">
    <location>
        <position position="1"/>
    </location>
</feature>
<organism evidence="1 2">
    <name type="scientific">Ixodes persulcatus</name>
    <name type="common">Taiga tick</name>
    <dbReference type="NCBI Taxonomy" id="34615"/>
    <lineage>
        <taxon>Eukaryota</taxon>
        <taxon>Metazoa</taxon>
        <taxon>Ecdysozoa</taxon>
        <taxon>Arthropoda</taxon>
        <taxon>Chelicerata</taxon>
        <taxon>Arachnida</taxon>
        <taxon>Acari</taxon>
        <taxon>Parasitiformes</taxon>
        <taxon>Ixodida</taxon>
        <taxon>Ixodoidea</taxon>
        <taxon>Ixodidae</taxon>
        <taxon>Ixodinae</taxon>
        <taxon>Ixodes</taxon>
    </lineage>
</organism>
<evidence type="ECO:0000313" key="2">
    <source>
        <dbReference type="Proteomes" id="UP000805193"/>
    </source>
</evidence>
<comment type="caution">
    <text evidence="1">The sequence shown here is derived from an EMBL/GenBank/DDBJ whole genome shotgun (WGS) entry which is preliminary data.</text>
</comment>
<proteinExistence type="predicted"/>
<reference evidence="1 2" key="1">
    <citation type="journal article" date="2020" name="Cell">
        <title>Large-Scale Comparative Analyses of Tick Genomes Elucidate Their Genetic Diversity and Vector Capacities.</title>
        <authorList>
            <consortium name="Tick Genome and Microbiome Consortium (TIGMIC)"/>
            <person name="Jia N."/>
            <person name="Wang J."/>
            <person name="Shi W."/>
            <person name="Du L."/>
            <person name="Sun Y."/>
            <person name="Zhan W."/>
            <person name="Jiang J.F."/>
            <person name="Wang Q."/>
            <person name="Zhang B."/>
            <person name="Ji P."/>
            <person name="Bell-Sakyi L."/>
            <person name="Cui X.M."/>
            <person name="Yuan T.T."/>
            <person name="Jiang B.G."/>
            <person name="Yang W.F."/>
            <person name="Lam T.T."/>
            <person name="Chang Q.C."/>
            <person name="Ding S.J."/>
            <person name="Wang X.J."/>
            <person name="Zhu J.G."/>
            <person name="Ruan X.D."/>
            <person name="Zhao L."/>
            <person name="Wei J.T."/>
            <person name="Ye R.Z."/>
            <person name="Que T.C."/>
            <person name="Du C.H."/>
            <person name="Zhou Y.H."/>
            <person name="Cheng J.X."/>
            <person name="Dai P.F."/>
            <person name="Guo W.B."/>
            <person name="Han X.H."/>
            <person name="Huang E.J."/>
            <person name="Li L.F."/>
            <person name="Wei W."/>
            <person name="Gao Y.C."/>
            <person name="Liu J.Z."/>
            <person name="Shao H.Z."/>
            <person name="Wang X."/>
            <person name="Wang C.C."/>
            <person name="Yang T.C."/>
            <person name="Huo Q.B."/>
            <person name="Li W."/>
            <person name="Chen H.Y."/>
            <person name="Chen S.E."/>
            <person name="Zhou L.G."/>
            <person name="Ni X.B."/>
            <person name="Tian J.H."/>
            <person name="Sheng Y."/>
            <person name="Liu T."/>
            <person name="Pan Y.S."/>
            <person name="Xia L.Y."/>
            <person name="Li J."/>
            <person name="Zhao F."/>
            <person name="Cao W.C."/>
        </authorList>
    </citation>
    <scope>NUCLEOTIDE SEQUENCE [LARGE SCALE GENOMIC DNA]</scope>
    <source>
        <strain evidence="1">Iper-2018</strain>
    </source>
</reference>